<dbReference type="Proteomes" id="UP000663419">
    <property type="component" value="Chromosome 5"/>
</dbReference>
<evidence type="ECO:0000313" key="1">
    <source>
        <dbReference type="EMBL" id="QSS56423.1"/>
    </source>
</evidence>
<sequence>MRRSPRPCPRPALSPGKKILVAGIYFRSITMSHHAPNEGNKWPTRRKKKLKKHSICLLSIFIPKETKRLKAPCNPPSRTSAIFRFILVGNVCTPPLRALTHNLKICLQLPRLPDRLCFFKRKPPFHTCILEHMAEVLHLFPRRIVRSQFAKPHLTNPALDELAL</sequence>
<proteinExistence type="predicted"/>
<dbReference type="AlphaFoldDB" id="A0A8A1LV30"/>
<dbReference type="VEuPathDB" id="FungiDB:I7I53_04625"/>
<accession>A0A8A1LV30</accession>
<organism evidence="1 2">
    <name type="scientific">Ajellomyces capsulatus (strain H88)</name>
    <name type="common">Darling's disease fungus</name>
    <name type="synonym">Histoplasma capsulatum</name>
    <dbReference type="NCBI Taxonomy" id="544711"/>
    <lineage>
        <taxon>Eukaryota</taxon>
        <taxon>Fungi</taxon>
        <taxon>Dikarya</taxon>
        <taxon>Ascomycota</taxon>
        <taxon>Pezizomycotina</taxon>
        <taxon>Eurotiomycetes</taxon>
        <taxon>Eurotiomycetidae</taxon>
        <taxon>Onygenales</taxon>
        <taxon>Ajellomycetaceae</taxon>
        <taxon>Histoplasma</taxon>
    </lineage>
</organism>
<evidence type="ECO:0000313" key="2">
    <source>
        <dbReference type="Proteomes" id="UP000663419"/>
    </source>
</evidence>
<reference evidence="1" key="1">
    <citation type="submission" date="2021-01" db="EMBL/GenBank/DDBJ databases">
        <title>Chromosome-level genome assembly of a human fungal pathogen reveals clustering of transcriptionally co-regulated genes.</title>
        <authorList>
            <person name="Voorhies M."/>
            <person name="Cohen S."/>
            <person name="Shea T.P."/>
            <person name="Petrus S."/>
            <person name="Munoz J.F."/>
            <person name="Poplawski S."/>
            <person name="Goldman W.E."/>
            <person name="Michael T."/>
            <person name="Cuomo C.A."/>
            <person name="Sil A."/>
            <person name="Beyhan S."/>
        </authorList>
    </citation>
    <scope>NUCLEOTIDE SEQUENCE</scope>
    <source>
        <strain evidence="1">H88</strain>
    </source>
</reference>
<gene>
    <name evidence="1" type="ORF">I7I53_04625</name>
</gene>
<protein>
    <submittedName>
        <fullName evidence="1">Uncharacterized protein</fullName>
    </submittedName>
</protein>
<dbReference type="EMBL" id="CP069106">
    <property type="protein sequence ID" value="QSS56423.1"/>
    <property type="molecule type" value="Genomic_DNA"/>
</dbReference>
<name>A0A8A1LV30_AJEC8</name>